<name>A0A2N2F397_9BACT</name>
<keyword evidence="1" id="KW-0812">Transmembrane</keyword>
<keyword evidence="1" id="KW-1133">Transmembrane helix</keyword>
<evidence type="ECO:0000313" key="3">
    <source>
        <dbReference type="Proteomes" id="UP000233417"/>
    </source>
</evidence>
<accession>A0A2N2F397</accession>
<dbReference type="AlphaFoldDB" id="A0A2N2F397"/>
<feature type="transmembrane region" description="Helical" evidence="1">
    <location>
        <begin position="12"/>
        <end position="33"/>
    </location>
</feature>
<comment type="caution">
    <text evidence="2">The sequence shown here is derived from an EMBL/GenBank/DDBJ whole genome shotgun (WGS) entry which is preliminary data.</text>
</comment>
<organism evidence="2 3">
    <name type="scientific">Candidatus Dojkabacteria bacterium HGW-Dojkabacteria-1</name>
    <dbReference type="NCBI Taxonomy" id="2013761"/>
    <lineage>
        <taxon>Bacteria</taxon>
        <taxon>Candidatus Dojkabacteria</taxon>
    </lineage>
</organism>
<reference evidence="2 3" key="1">
    <citation type="journal article" date="2017" name="ISME J.">
        <title>Potential for microbial H2 and metal transformations associated with novel bacteria and archaea in deep terrestrial subsurface sediments.</title>
        <authorList>
            <person name="Hernsdorf A.W."/>
            <person name="Amano Y."/>
            <person name="Miyakawa K."/>
            <person name="Ise K."/>
            <person name="Suzuki Y."/>
            <person name="Anantharaman K."/>
            <person name="Probst A."/>
            <person name="Burstein D."/>
            <person name="Thomas B.C."/>
            <person name="Banfield J.F."/>
        </authorList>
    </citation>
    <scope>NUCLEOTIDE SEQUENCE [LARGE SCALE GENOMIC DNA]</scope>
    <source>
        <strain evidence="2">HGW-Dojkabacteria-1</strain>
    </source>
</reference>
<feature type="transmembrane region" description="Helical" evidence="1">
    <location>
        <begin position="45"/>
        <end position="65"/>
    </location>
</feature>
<dbReference type="GO" id="GO:0022904">
    <property type="term" value="P:respiratory electron transport chain"/>
    <property type="evidence" value="ECO:0007669"/>
    <property type="project" value="InterPro"/>
</dbReference>
<dbReference type="SUPFAM" id="SSF81342">
    <property type="entry name" value="Transmembrane di-heme cytochromes"/>
    <property type="match status" value="1"/>
</dbReference>
<sequence length="66" mass="7601">MIFIILGKPIVFWLGLLALIFFIIQITTGILMTKGYPKMFKYHKISAIIFSIIVLLHVLFALSLYI</sequence>
<evidence type="ECO:0000313" key="2">
    <source>
        <dbReference type="EMBL" id="PKN02680.1"/>
    </source>
</evidence>
<dbReference type="EMBL" id="PHAO01000001">
    <property type="protein sequence ID" value="PKN02680.1"/>
    <property type="molecule type" value="Genomic_DNA"/>
</dbReference>
<dbReference type="GO" id="GO:0016020">
    <property type="term" value="C:membrane"/>
    <property type="evidence" value="ECO:0007669"/>
    <property type="project" value="InterPro"/>
</dbReference>
<gene>
    <name evidence="2" type="ORF">CVU76_01415</name>
</gene>
<keyword evidence="1" id="KW-0472">Membrane</keyword>
<protein>
    <submittedName>
        <fullName evidence="2">Uncharacterized protein</fullName>
    </submittedName>
</protein>
<dbReference type="InterPro" id="IPR016174">
    <property type="entry name" value="Di-haem_cyt_TM"/>
</dbReference>
<evidence type="ECO:0000256" key="1">
    <source>
        <dbReference type="SAM" id="Phobius"/>
    </source>
</evidence>
<dbReference type="Proteomes" id="UP000233417">
    <property type="component" value="Unassembled WGS sequence"/>
</dbReference>
<proteinExistence type="predicted"/>